<name>A0A8H6VRZ1_9AGAR</name>
<dbReference type="GeneID" id="59352520"/>
<dbReference type="Gene3D" id="1.20.1280.50">
    <property type="match status" value="1"/>
</dbReference>
<evidence type="ECO:0000313" key="2">
    <source>
        <dbReference type="EMBL" id="KAF7289831.1"/>
    </source>
</evidence>
<dbReference type="RefSeq" id="XP_037213560.1">
    <property type="nucleotide sequence ID" value="XM_037370004.1"/>
</dbReference>
<dbReference type="EMBL" id="JACAZF010000016">
    <property type="protein sequence ID" value="KAF7289831.1"/>
    <property type="molecule type" value="Genomic_DNA"/>
</dbReference>
<dbReference type="InterPro" id="IPR036047">
    <property type="entry name" value="F-box-like_dom_sf"/>
</dbReference>
<accession>A0A8H6VRZ1</accession>
<evidence type="ECO:0000313" key="3">
    <source>
        <dbReference type="Proteomes" id="UP000636479"/>
    </source>
</evidence>
<dbReference type="Proteomes" id="UP000636479">
    <property type="component" value="Unassembled WGS sequence"/>
</dbReference>
<keyword evidence="3" id="KW-1185">Reference proteome</keyword>
<protein>
    <recommendedName>
        <fullName evidence="1">F-box domain-containing protein</fullName>
    </recommendedName>
</protein>
<organism evidence="2 3">
    <name type="scientific">Mycena indigotica</name>
    <dbReference type="NCBI Taxonomy" id="2126181"/>
    <lineage>
        <taxon>Eukaryota</taxon>
        <taxon>Fungi</taxon>
        <taxon>Dikarya</taxon>
        <taxon>Basidiomycota</taxon>
        <taxon>Agaricomycotina</taxon>
        <taxon>Agaricomycetes</taxon>
        <taxon>Agaricomycetidae</taxon>
        <taxon>Agaricales</taxon>
        <taxon>Marasmiineae</taxon>
        <taxon>Mycenaceae</taxon>
        <taxon>Mycena</taxon>
    </lineage>
</organism>
<comment type="caution">
    <text evidence="2">The sequence shown here is derived from an EMBL/GenBank/DDBJ whole genome shotgun (WGS) entry which is preliminary data.</text>
</comment>
<feature type="domain" description="F-box" evidence="1">
    <location>
        <begin position="7"/>
        <end position="58"/>
    </location>
</feature>
<reference evidence="2" key="1">
    <citation type="submission" date="2020-05" db="EMBL/GenBank/DDBJ databases">
        <title>Mycena genomes resolve the evolution of fungal bioluminescence.</title>
        <authorList>
            <person name="Tsai I.J."/>
        </authorList>
    </citation>
    <scope>NUCLEOTIDE SEQUENCE</scope>
    <source>
        <strain evidence="2">171206Taipei</strain>
    </source>
</reference>
<gene>
    <name evidence="2" type="ORF">MIND_01357400</name>
</gene>
<dbReference type="SUPFAM" id="SSF81383">
    <property type="entry name" value="F-box domain"/>
    <property type="match status" value="1"/>
</dbReference>
<evidence type="ECO:0000259" key="1">
    <source>
        <dbReference type="Pfam" id="PF12937"/>
    </source>
</evidence>
<sequence>MGHGGILPDELLVRIFSLIPTDSRSNRGGYSDKLLPLMRVSRLWKETILGSPILWRRIRVVFQDSSTLSHLVDEEEDEDSELLESDSADSYVYTPTQKQILDRTAFYISASANMPLALDVHISDVHISASPARRFLREISMMLLGEAARWQSANLDLPYRQSMVTRLLKTVKFPMLSSLCFAAHTRTFPLDHLSFPALAHLTVTYGHQDDFNNLRPIVNQLKTCFFNDCSFPAALSLLKTSPSTVHIVLLIQGRVNRIREEPSQWGLETIDTSVEELTIALLGPTEHSPSFANFTAKARSLRKLVVVLPFCLLHATPLLGFLDRSECCLKVLHLQILMPSSENLVGTLGTILRSCALQLIEEFQLSVETVSATALVKQLTLHHATMIPQVRRIVLSGFRFVSGLAIQELHDCGRPLAEFLIGSTTMIWPALPPETSLKKLLRFGDNWAFKTKNVPKHTYADPSASKTPFLNSLNAPDTPDRHDLWEEIYRY</sequence>
<dbReference type="Pfam" id="PF12937">
    <property type="entry name" value="F-box-like"/>
    <property type="match status" value="1"/>
</dbReference>
<dbReference type="AlphaFoldDB" id="A0A8H6VRZ1"/>
<dbReference type="InterPro" id="IPR001810">
    <property type="entry name" value="F-box_dom"/>
</dbReference>
<proteinExistence type="predicted"/>